<evidence type="ECO:0000313" key="8">
    <source>
        <dbReference type="EMBL" id="VFK48351.1"/>
    </source>
</evidence>
<dbReference type="Gene3D" id="3.40.50.720">
    <property type="entry name" value="NAD(P)-binding Rossmann-like Domain"/>
    <property type="match status" value="1"/>
</dbReference>
<dbReference type="InterPro" id="IPR013149">
    <property type="entry name" value="ADH-like_C"/>
</dbReference>
<reference evidence="8" key="1">
    <citation type="submission" date="2019-02" db="EMBL/GenBank/DDBJ databases">
        <authorList>
            <person name="Gruber-Vodicka R. H."/>
            <person name="Seah K. B. B."/>
        </authorList>
    </citation>
    <scope>NUCLEOTIDE SEQUENCE</scope>
    <source>
        <strain evidence="8">BECK_BZ125</strain>
    </source>
</reference>
<proteinExistence type="inferred from homology"/>
<sequence length="323" mass="34405">MRALHFDSALRFDRSFPAPSPQPGEALIRTRLAGICNTDLEILRGYGGFVGILGHEFVGEVVRADSASRLIGQRVVGEINCYCGRCATCRRGDPGHCPHRTVLGIRGRNGAMADFFTLPLQLLHPIPDSLTDEEAVFVEPLAAACEVPRQVHIRPTHQVVVLGDGKLGLLIAQVLQLTGCNLLVVGRHPRKLAILAKRGIKTRLADELVDSLGTDTEPSADIVIEATGGASGFATACSLVRPRGTLLLKSTFHGQPSFDPSRIVVDEITLVGSRCGSFVPALGLLAQGLIDVKSLIDGRFPLDDGEIAFQKAASGALKVLLAT</sequence>
<dbReference type="GO" id="GO:0046872">
    <property type="term" value="F:metal ion binding"/>
    <property type="evidence" value="ECO:0007669"/>
    <property type="project" value="UniProtKB-KW"/>
</dbReference>
<evidence type="ECO:0000256" key="2">
    <source>
        <dbReference type="ARBA" id="ARBA00008072"/>
    </source>
</evidence>
<name>A0A450Z3J0_9GAMM</name>
<keyword evidence="5" id="KW-0560">Oxidoreductase</keyword>
<dbReference type="SUPFAM" id="SSF50129">
    <property type="entry name" value="GroES-like"/>
    <property type="match status" value="1"/>
</dbReference>
<dbReference type="CDD" id="cd08242">
    <property type="entry name" value="MDR_like"/>
    <property type="match status" value="1"/>
</dbReference>
<evidence type="ECO:0000259" key="7">
    <source>
        <dbReference type="Pfam" id="PF08240"/>
    </source>
</evidence>
<evidence type="ECO:0000256" key="4">
    <source>
        <dbReference type="ARBA" id="ARBA00022833"/>
    </source>
</evidence>
<dbReference type="PANTHER" id="PTHR43350:SF2">
    <property type="entry name" value="GROES-LIKE ZINC-BINDING ALCOHOL DEHYDROGENASE FAMILY PROTEIN"/>
    <property type="match status" value="1"/>
</dbReference>
<dbReference type="EMBL" id="CAADFT010000111">
    <property type="protein sequence ID" value="VFK48351.1"/>
    <property type="molecule type" value="Genomic_DNA"/>
</dbReference>
<evidence type="ECO:0000256" key="5">
    <source>
        <dbReference type="ARBA" id="ARBA00023002"/>
    </source>
</evidence>
<dbReference type="AlphaFoldDB" id="A0A450Z3J0"/>
<dbReference type="InterPro" id="IPR036291">
    <property type="entry name" value="NAD(P)-bd_dom_sf"/>
</dbReference>
<dbReference type="SUPFAM" id="SSF51735">
    <property type="entry name" value="NAD(P)-binding Rossmann-fold domains"/>
    <property type="match status" value="1"/>
</dbReference>
<comment type="cofactor">
    <cofactor evidence="1">
        <name>Zn(2+)</name>
        <dbReference type="ChEBI" id="CHEBI:29105"/>
    </cofactor>
</comment>
<organism evidence="8">
    <name type="scientific">Candidatus Kentrum sp. TC</name>
    <dbReference type="NCBI Taxonomy" id="2126339"/>
    <lineage>
        <taxon>Bacteria</taxon>
        <taxon>Pseudomonadati</taxon>
        <taxon>Pseudomonadota</taxon>
        <taxon>Gammaproteobacteria</taxon>
        <taxon>Candidatus Kentrum</taxon>
    </lineage>
</organism>
<dbReference type="PANTHER" id="PTHR43350">
    <property type="entry name" value="NAD-DEPENDENT ALCOHOL DEHYDROGENASE"/>
    <property type="match status" value="1"/>
</dbReference>
<dbReference type="GO" id="GO:0016491">
    <property type="term" value="F:oxidoreductase activity"/>
    <property type="evidence" value="ECO:0007669"/>
    <property type="project" value="UniProtKB-KW"/>
</dbReference>
<accession>A0A450Z3J0</accession>
<dbReference type="Pfam" id="PF08240">
    <property type="entry name" value="ADH_N"/>
    <property type="match status" value="1"/>
</dbReference>
<dbReference type="Gene3D" id="3.90.180.10">
    <property type="entry name" value="Medium-chain alcohol dehydrogenases, catalytic domain"/>
    <property type="match status" value="1"/>
</dbReference>
<keyword evidence="3" id="KW-0479">Metal-binding</keyword>
<protein>
    <submittedName>
        <fullName evidence="8">Threonine dehydrogenase</fullName>
    </submittedName>
</protein>
<dbReference type="InterPro" id="IPR013154">
    <property type="entry name" value="ADH-like_N"/>
</dbReference>
<comment type="similarity">
    <text evidence="2">Belongs to the zinc-containing alcohol dehydrogenase family.</text>
</comment>
<feature type="domain" description="Alcohol dehydrogenase-like C-terminal" evidence="6">
    <location>
        <begin position="167"/>
        <end position="277"/>
    </location>
</feature>
<keyword evidence="4" id="KW-0862">Zinc</keyword>
<dbReference type="Pfam" id="PF00107">
    <property type="entry name" value="ADH_zinc_N"/>
    <property type="match status" value="1"/>
</dbReference>
<gene>
    <name evidence="8" type="ORF">BECKTC1821E_GA0114239_11112</name>
</gene>
<dbReference type="InterPro" id="IPR011032">
    <property type="entry name" value="GroES-like_sf"/>
</dbReference>
<feature type="domain" description="Alcohol dehydrogenase-like N-terminal" evidence="7">
    <location>
        <begin position="22"/>
        <end position="128"/>
    </location>
</feature>
<evidence type="ECO:0000256" key="3">
    <source>
        <dbReference type="ARBA" id="ARBA00022723"/>
    </source>
</evidence>
<evidence type="ECO:0000256" key="1">
    <source>
        <dbReference type="ARBA" id="ARBA00001947"/>
    </source>
</evidence>
<evidence type="ECO:0000259" key="6">
    <source>
        <dbReference type="Pfam" id="PF00107"/>
    </source>
</evidence>